<name>A0ABN8PD84_9CNID</name>
<proteinExistence type="predicted"/>
<organism evidence="1 2">
    <name type="scientific">Porites evermanni</name>
    <dbReference type="NCBI Taxonomy" id="104178"/>
    <lineage>
        <taxon>Eukaryota</taxon>
        <taxon>Metazoa</taxon>
        <taxon>Cnidaria</taxon>
        <taxon>Anthozoa</taxon>
        <taxon>Hexacorallia</taxon>
        <taxon>Scleractinia</taxon>
        <taxon>Fungiina</taxon>
        <taxon>Poritidae</taxon>
        <taxon>Porites</taxon>
    </lineage>
</organism>
<protein>
    <submittedName>
        <fullName evidence="1">Uncharacterized protein</fullName>
    </submittedName>
</protein>
<feature type="non-terminal residue" evidence="1">
    <location>
        <position position="445"/>
    </location>
</feature>
<comment type="caution">
    <text evidence="1">The sequence shown here is derived from an EMBL/GenBank/DDBJ whole genome shotgun (WGS) entry which is preliminary data.</text>
</comment>
<reference evidence="1 2" key="1">
    <citation type="submission" date="2022-05" db="EMBL/GenBank/DDBJ databases">
        <authorList>
            <consortium name="Genoscope - CEA"/>
            <person name="William W."/>
        </authorList>
    </citation>
    <scope>NUCLEOTIDE SEQUENCE [LARGE SCALE GENOMIC DNA]</scope>
</reference>
<dbReference type="EMBL" id="CALNXI010000809">
    <property type="protein sequence ID" value="CAH3140973.1"/>
    <property type="molecule type" value="Genomic_DNA"/>
</dbReference>
<dbReference type="Proteomes" id="UP001159427">
    <property type="component" value="Unassembled WGS sequence"/>
</dbReference>
<keyword evidence="2" id="KW-1185">Reference proteome</keyword>
<evidence type="ECO:0000313" key="1">
    <source>
        <dbReference type="EMBL" id="CAH3140973.1"/>
    </source>
</evidence>
<feature type="non-terminal residue" evidence="1">
    <location>
        <position position="1"/>
    </location>
</feature>
<evidence type="ECO:0000313" key="2">
    <source>
        <dbReference type="Proteomes" id="UP001159427"/>
    </source>
</evidence>
<sequence>VKWTERDNNDGLKLEWYTAIIKNYTKVLDAIETEYVSEPGKVYKVHVKDGVEKGTLRLHVTTCEVADLYDQVTEIRTSILIKWMEEEVKESGLKAGWYEAEVLTLFGCLYLIISSTMVRPGFRRTVRIDVPRIAADNTWVEVCFLIVERFEGMTIPAIQFVGTVAKVTSDSEATKRWVLQHESVVLIRKNCTIQGSGLCPRRVLVYHYHFEADDSALAYDLDTLGLVQSVHHRRFATLDELQSQSQSVLAALTGGEANAENSGETSDTAFSVEYSECEEPGFKYPALVIAQAAPTAVWVVNSKPKESSNKQSKTKQTNIKVSNVEESNVVEINLEQGKVDEMQITKVKRKMAFSQGSAITSLISTNKIQVVPVSLEKDGFTPNAILSILGEKEVYSLDYAKNNPTLPHESLREKFAMKEQTMGMMALDNKVAIIIGNDFVGPTSS</sequence>
<gene>
    <name evidence="1" type="ORF">PEVE_00041945</name>
</gene>
<accession>A0ABN8PD84</accession>